<dbReference type="Proteomes" id="UP001472866">
    <property type="component" value="Chromosome 05"/>
</dbReference>
<accession>A0AAX4P7V0</accession>
<name>A0AAX4P7V0_9CHLO</name>
<dbReference type="PANTHER" id="PTHR31642:SF310">
    <property type="entry name" value="FATTY ALCOHOL:CAFFEOYL-COA ACYLTRANSFERASE"/>
    <property type="match status" value="1"/>
</dbReference>
<dbReference type="InterPro" id="IPR050317">
    <property type="entry name" value="Plant_Fungal_Acyltransferase"/>
</dbReference>
<evidence type="ECO:0000313" key="4">
    <source>
        <dbReference type="Proteomes" id="UP001472866"/>
    </source>
</evidence>
<evidence type="ECO:0000256" key="2">
    <source>
        <dbReference type="ARBA" id="ARBA00022679"/>
    </source>
</evidence>
<dbReference type="Gene3D" id="3.30.559.10">
    <property type="entry name" value="Chloramphenicol acetyltransferase-like domain"/>
    <property type="match status" value="2"/>
</dbReference>
<dbReference type="AlphaFoldDB" id="A0AAX4P7V0"/>
<dbReference type="EMBL" id="CP151505">
    <property type="protein sequence ID" value="WZN61929.1"/>
    <property type="molecule type" value="Genomic_DNA"/>
</dbReference>
<dbReference type="InterPro" id="IPR023213">
    <property type="entry name" value="CAT-like_dom_sf"/>
</dbReference>
<sequence length="522" mass="55532">MASSSSAGKWWKVEETLVHLPGLLGEHPASGHTYLTPVDLHPLPRNAVIGWALLYDEPVDEENFKEALSHTIADYPVVAGRFAGPAVINHNNAGVPLVICKDTRRSAEVSNGGSFILQVDAPSSFSLKKDSGFPSLLNPMRLRQVYRGREAAVSFRLTRLACGGTVLGVTATHALVDGSSLCRLLMSLSLAYRGLDRPAPYLDRRCLTCQPIASLLTDGERGAMAEEKMATAAAVAASLSGRVQPLGSEAEAPCRPLVQDSLSVWQSIKFLGRVAWGALRGARGVGEVVARISPREIEACKRAAGGASRISKNDVAAAFAWTLLRKMQGSMGLLRGTDREQRARMLLAADLRRGGRCEGLPSEYFGNAALAVEVEMETGAAEDAAGAMMTLQLAAAAIRSTVSALKPEMTKSIMRSVWTACQASALGRLPALVSSLPCYHDCLITSWQFPLRELDFGAGDPVGFFPGVLPRCPWTAVVLADGAGGGGALVHMTLPSEACDLLRRDPRLTAHLGNAEILQNTG</sequence>
<evidence type="ECO:0000256" key="1">
    <source>
        <dbReference type="ARBA" id="ARBA00009861"/>
    </source>
</evidence>
<organism evidence="3 4">
    <name type="scientific">Chloropicon roscoffensis</name>
    <dbReference type="NCBI Taxonomy" id="1461544"/>
    <lineage>
        <taxon>Eukaryota</taxon>
        <taxon>Viridiplantae</taxon>
        <taxon>Chlorophyta</taxon>
        <taxon>Chloropicophyceae</taxon>
        <taxon>Chloropicales</taxon>
        <taxon>Chloropicaceae</taxon>
        <taxon>Chloropicon</taxon>
    </lineage>
</organism>
<dbReference type="PANTHER" id="PTHR31642">
    <property type="entry name" value="TRICHOTHECENE 3-O-ACETYLTRANSFERASE"/>
    <property type="match status" value="1"/>
</dbReference>
<comment type="similarity">
    <text evidence="1">Belongs to the plant acyltransferase family.</text>
</comment>
<gene>
    <name evidence="3" type="ORF">HKI87_05g34650</name>
</gene>
<keyword evidence="4" id="KW-1185">Reference proteome</keyword>
<reference evidence="3 4" key="1">
    <citation type="submission" date="2024-03" db="EMBL/GenBank/DDBJ databases">
        <title>Complete genome sequence of the green alga Chloropicon roscoffensis RCC1871.</title>
        <authorList>
            <person name="Lemieux C."/>
            <person name="Pombert J.-F."/>
            <person name="Otis C."/>
            <person name="Turmel M."/>
        </authorList>
    </citation>
    <scope>NUCLEOTIDE SEQUENCE [LARGE SCALE GENOMIC DNA]</scope>
    <source>
        <strain evidence="3 4">RCC1871</strain>
    </source>
</reference>
<proteinExistence type="inferred from homology"/>
<keyword evidence="2" id="KW-0808">Transferase</keyword>
<dbReference type="SUPFAM" id="SSF52777">
    <property type="entry name" value="CoA-dependent acyltransferases"/>
    <property type="match status" value="1"/>
</dbReference>
<dbReference type="Pfam" id="PF02458">
    <property type="entry name" value="Transferase"/>
    <property type="match status" value="2"/>
</dbReference>
<protein>
    <submittedName>
        <fullName evidence="3">Uncharacterized protein</fullName>
    </submittedName>
</protein>
<evidence type="ECO:0000313" key="3">
    <source>
        <dbReference type="EMBL" id="WZN61929.1"/>
    </source>
</evidence>
<dbReference type="GO" id="GO:0016747">
    <property type="term" value="F:acyltransferase activity, transferring groups other than amino-acyl groups"/>
    <property type="evidence" value="ECO:0007669"/>
    <property type="project" value="TreeGrafter"/>
</dbReference>